<dbReference type="Proteomes" id="UP000014071">
    <property type="component" value="Unassembled WGS sequence"/>
</dbReference>
<sequence length="69" mass="7899">MQAAAKQHERRGDASSESKTKTDTCYRYRSSSRLFHVVAQSSPRFAPCSAVHRCKHFKSSSEIRLNVRQ</sequence>
<dbReference type="GeneID" id="24111675"/>
<reference evidence="3" key="1">
    <citation type="journal article" date="2013" name="Genome Announc.">
        <title>Draft genome sequence of the basidiomycetous yeast-like fungus Pseudozyma hubeiensis SY62, which produces an abundant amount of the biosurfactant mannosylerythritol lipids.</title>
        <authorList>
            <person name="Konishi M."/>
            <person name="Hatada Y."/>
            <person name="Horiuchi J."/>
        </authorList>
    </citation>
    <scope>NUCLEOTIDE SEQUENCE [LARGE SCALE GENOMIC DNA]</scope>
    <source>
        <strain evidence="3">SY62</strain>
    </source>
</reference>
<feature type="region of interest" description="Disordered" evidence="1">
    <location>
        <begin position="1"/>
        <end position="24"/>
    </location>
</feature>
<keyword evidence="3" id="KW-1185">Reference proteome</keyword>
<evidence type="ECO:0000313" key="2">
    <source>
        <dbReference type="EMBL" id="GAC98809.1"/>
    </source>
</evidence>
<dbReference type="AlphaFoldDB" id="R9PBT6"/>
<evidence type="ECO:0000256" key="1">
    <source>
        <dbReference type="SAM" id="MobiDB-lite"/>
    </source>
</evidence>
<proteinExistence type="predicted"/>
<accession>R9PBT6</accession>
<dbReference type="RefSeq" id="XP_012192396.1">
    <property type="nucleotide sequence ID" value="XM_012337006.1"/>
</dbReference>
<dbReference type="HOGENOM" id="CLU_2777037_0_0_1"/>
<organism evidence="2 3">
    <name type="scientific">Pseudozyma hubeiensis (strain SY62)</name>
    <name type="common">Yeast</name>
    <dbReference type="NCBI Taxonomy" id="1305764"/>
    <lineage>
        <taxon>Eukaryota</taxon>
        <taxon>Fungi</taxon>
        <taxon>Dikarya</taxon>
        <taxon>Basidiomycota</taxon>
        <taxon>Ustilaginomycotina</taxon>
        <taxon>Ustilaginomycetes</taxon>
        <taxon>Ustilaginales</taxon>
        <taxon>Ustilaginaceae</taxon>
        <taxon>Pseudozyma</taxon>
    </lineage>
</organism>
<dbReference type="EMBL" id="DF238821">
    <property type="protein sequence ID" value="GAC98809.1"/>
    <property type="molecule type" value="Genomic_DNA"/>
</dbReference>
<name>R9PBT6_PSEHS</name>
<evidence type="ECO:0000313" key="3">
    <source>
        <dbReference type="Proteomes" id="UP000014071"/>
    </source>
</evidence>
<gene>
    <name evidence="2" type="ORF">PHSY_006404</name>
</gene>
<protein>
    <submittedName>
        <fullName evidence="2">Uncharacterized protein</fullName>
    </submittedName>
</protein>